<dbReference type="RefSeq" id="WP_185021236.1">
    <property type="nucleotide sequence ID" value="NZ_JBBKAP010000068.1"/>
</dbReference>
<protein>
    <submittedName>
        <fullName evidence="2">Uncharacterized protein</fullName>
    </submittedName>
</protein>
<accession>A0ABU8Y928</accession>
<evidence type="ECO:0000313" key="3">
    <source>
        <dbReference type="Proteomes" id="UP001370299"/>
    </source>
</evidence>
<dbReference type="EMBL" id="JBBLYY010000041">
    <property type="protein sequence ID" value="MEK0171340.1"/>
    <property type="molecule type" value="Genomic_DNA"/>
</dbReference>
<feature type="compositionally biased region" description="Basic and acidic residues" evidence="1">
    <location>
        <begin position="15"/>
        <end position="31"/>
    </location>
</feature>
<organism evidence="2 3">
    <name type="scientific">Curtobacterium citreum</name>
    <dbReference type="NCBI Taxonomy" id="2036"/>
    <lineage>
        <taxon>Bacteria</taxon>
        <taxon>Bacillati</taxon>
        <taxon>Actinomycetota</taxon>
        <taxon>Actinomycetes</taxon>
        <taxon>Micrococcales</taxon>
        <taxon>Microbacteriaceae</taxon>
        <taxon>Curtobacterium</taxon>
    </lineage>
</organism>
<dbReference type="Proteomes" id="UP001370299">
    <property type="component" value="Unassembled WGS sequence"/>
</dbReference>
<name>A0ABU8Y928_9MICO</name>
<sequence length="51" mass="5489">MSQATRSGSKLANRASHDEAEVRDALLDRTDGSGGSTFDQLDAAEERPDRP</sequence>
<gene>
    <name evidence="2" type="ORF">WMN62_07655</name>
</gene>
<evidence type="ECO:0000313" key="2">
    <source>
        <dbReference type="EMBL" id="MEK0171340.1"/>
    </source>
</evidence>
<proteinExistence type="predicted"/>
<reference evidence="2 3" key="1">
    <citation type="submission" date="2024-03" db="EMBL/GenBank/DDBJ databases">
        <title>Whole genomes of four grape xylem sap localized bacterial endophytes.</title>
        <authorList>
            <person name="Kumar G."/>
            <person name="Savka M.A."/>
        </authorList>
    </citation>
    <scope>NUCLEOTIDE SEQUENCE [LARGE SCALE GENOMIC DNA]</scope>
    <source>
        <strain evidence="2 3">RIT_GXS8</strain>
    </source>
</reference>
<feature type="region of interest" description="Disordered" evidence="1">
    <location>
        <begin position="1"/>
        <end position="51"/>
    </location>
</feature>
<feature type="compositionally biased region" description="Polar residues" evidence="1">
    <location>
        <begin position="1"/>
        <end position="10"/>
    </location>
</feature>
<keyword evidence="3" id="KW-1185">Reference proteome</keyword>
<comment type="caution">
    <text evidence="2">The sequence shown here is derived from an EMBL/GenBank/DDBJ whole genome shotgun (WGS) entry which is preliminary data.</text>
</comment>
<evidence type="ECO:0000256" key="1">
    <source>
        <dbReference type="SAM" id="MobiDB-lite"/>
    </source>
</evidence>